<sequence length="824" mass="92900">MAVLSVLPRPTALVRPTSAAKQTAEERGAMREVLRVVRRDTDFLRSAAAPLRKAAADIFWLRFLEDPERAPRRPPPASASRATAAPPLLPSSYPSGLSCVDLMMADLKALKLYFSYWRESWKIWSIPLPEVYEPQMVADYFSCRPHVLAFRIIEIFSSFVFAAIKLRTSGRIKFRRHGSRKDEGYDIPKFYIGQLIKETLLNLGPTFIKVGQSLSTRPDIIGPEISEALSELHEKVPPFPRDVAMKIIETELGCPIDSIYSYISDEPIAAASFGQVYWGCTVDGAVVAIKVQRPNLLHSVVRDIYILRLGLALLRKVAKRKSDPSLYADELGKGFVGELDYTIEAANASKFLETHSRYSFMLVPKVFRQFTRKRVLTMEWVIGRSPSELLLLSRGLDDRPTQYSERRKLEANACLLDLVNKSVEATLVQLLETGLLHADPHPGNLRYTPEGRIGFLDFGLLCLMEKRHQFAMLSSIVHIVNGDWGALVYDLTEMDVVPAGTNLRRVTLDLEGALSEVSLNDGIPEIKFSKVLAKIWSVALKYHFRMPPYYTLVLRSVASLEGLAVAADQNFKTFQAAYPYVVRKLIYDNSAATRRILYSVVFNKSKELQWPKILLFLKLCSESDARKSRKDVNMPIMGESSRPSGYDLGAQEGVLEISNLILRLLSSKDGTVIRRLLMSADGRSLAQVVVSEDAVFLRQFVGRALADVIYQWMSEATGVYKAVNQPNKCFVAEDMQERDRDHLSSTLPSTLLHAVMRDRRLKVIFYKVLKDVRRDPVLMLRVGCSFFAILARAAILGFHRYVVNLSEGYLSSLSFGWRRALSIV</sequence>
<dbReference type="RefSeq" id="XP_020112746.1">
    <property type="nucleotide sequence ID" value="XM_020257157.1"/>
</dbReference>
<organism evidence="3 4">
    <name type="scientific">Ananas comosus</name>
    <name type="common">Pineapple</name>
    <name type="synonym">Ananas ananas</name>
    <dbReference type="NCBI Taxonomy" id="4615"/>
    <lineage>
        <taxon>Eukaryota</taxon>
        <taxon>Viridiplantae</taxon>
        <taxon>Streptophyta</taxon>
        <taxon>Embryophyta</taxon>
        <taxon>Tracheophyta</taxon>
        <taxon>Spermatophyta</taxon>
        <taxon>Magnoliopsida</taxon>
        <taxon>Liliopsida</taxon>
        <taxon>Poales</taxon>
        <taxon>Bromeliaceae</taxon>
        <taxon>Bromelioideae</taxon>
        <taxon>Ananas</taxon>
    </lineage>
</organism>
<keyword evidence="3" id="KW-1185">Reference proteome</keyword>
<dbReference type="CDD" id="cd05121">
    <property type="entry name" value="ABC1_ADCK3-like"/>
    <property type="match status" value="1"/>
</dbReference>
<dbReference type="Proteomes" id="UP000515123">
    <property type="component" value="Linkage group 22"/>
</dbReference>
<dbReference type="PANTHER" id="PTHR10566:SF123">
    <property type="entry name" value="PROTEIN KINASE SUPERFAMILY PROTEIN"/>
    <property type="match status" value="1"/>
</dbReference>
<reference evidence="4" key="2">
    <citation type="submission" date="2025-08" db="UniProtKB">
        <authorList>
            <consortium name="RefSeq"/>
        </authorList>
    </citation>
    <scope>IDENTIFICATION</scope>
    <source>
        <tissue evidence="4">Leaf</tissue>
    </source>
</reference>
<evidence type="ECO:0000259" key="2">
    <source>
        <dbReference type="Pfam" id="PF03109"/>
    </source>
</evidence>
<name>A0A6P5GVR2_ANACO</name>
<dbReference type="AlphaFoldDB" id="A0A6P5GVR2"/>
<reference evidence="3" key="1">
    <citation type="journal article" date="2015" name="Nat. Genet.">
        <title>The pineapple genome and the evolution of CAM photosynthesis.</title>
        <authorList>
            <person name="Ming R."/>
            <person name="VanBuren R."/>
            <person name="Wai C.M."/>
            <person name="Tang H."/>
            <person name="Schatz M.C."/>
            <person name="Bowers J.E."/>
            <person name="Lyons E."/>
            <person name="Wang M.L."/>
            <person name="Chen J."/>
            <person name="Biggers E."/>
            <person name="Zhang J."/>
            <person name="Huang L."/>
            <person name="Zhang L."/>
            <person name="Miao W."/>
            <person name="Zhang J."/>
            <person name="Ye Z."/>
            <person name="Miao C."/>
            <person name="Lin Z."/>
            <person name="Wang H."/>
            <person name="Zhou H."/>
            <person name="Yim W.C."/>
            <person name="Priest H.D."/>
            <person name="Zheng C."/>
            <person name="Woodhouse M."/>
            <person name="Edger P.P."/>
            <person name="Guyot R."/>
            <person name="Guo H.B."/>
            <person name="Guo H."/>
            <person name="Zheng G."/>
            <person name="Singh R."/>
            <person name="Sharma A."/>
            <person name="Min X."/>
            <person name="Zheng Y."/>
            <person name="Lee H."/>
            <person name="Gurtowski J."/>
            <person name="Sedlazeck F.J."/>
            <person name="Harkess A."/>
            <person name="McKain M.R."/>
            <person name="Liao Z."/>
            <person name="Fang J."/>
            <person name="Liu J."/>
            <person name="Zhang X."/>
            <person name="Zhang Q."/>
            <person name="Hu W."/>
            <person name="Qin Y."/>
            <person name="Wang K."/>
            <person name="Chen L.Y."/>
            <person name="Shirley N."/>
            <person name="Lin Y.R."/>
            <person name="Liu L.Y."/>
            <person name="Hernandez A.G."/>
            <person name="Wright C.L."/>
            <person name="Bulone V."/>
            <person name="Tuskan G.A."/>
            <person name="Heath K."/>
            <person name="Zee F."/>
            <person name="Moore P.H."/>
            <person name="Sunkar R."/>
            <person name="Leebens-Mack J.H."/>
            <person name="Mockler T."/>
            <person name="Bennetzen J.L."/>
            <person name="Freeling M."/>
            <person name="Sankoff D."/>
            <person name="Paterson A.H."/>
            <person name="Zhu X."/>
            <person name="Yang X."/>
            <person name="Smith J.A."/>
            <person name="Cushman J.C."/>
            <person name="Paull R.E."/>
            <person name="Yu Q."/>
        </authorList>
    </citation>
    <scope>NUCLEOTIDE SEQUENCE [LARGE SCALE GENOMIC DNA]</scope>
    <source>
        <strain evidence="3">cv. F153</strain>
    </source>
</reference>
<evidence type="ECO:0000313" key="3">
    <source>
        <dbReference type="Proteomes" id="UP000515123"/>
    </source>
</evidence>
<accession>A0A6P5GVR2</accession>
<evidence type="ECO:0000313" key="4">
    <source>
        <dbReference type="RefSeq" id="XP_020112746.1"/>
    </source>
</evidence>
<dbReference type="InterPro" id="IPR004147">
    <property type="entry name" value="ABC1_dom"/>
</dbReference>
<dbReference type="SUPFAM" id="SSF56112">
    <property type="entry name" value="Protein kinase-like (PK-like)"/>
    <property type="match status" value="1"/>
</dbReference>
<dbReference type="OrthoDB" id="427480at2759"/>
<dbReference type="GeneID" id="109727189"/>
<dbReference type="PANTHER" id="PTHR10566">
    <property type="entry name" value="CHAPERONE-ACTIVITY OF BC1 COMPLEX CABC1 -RELATED"/>
    <property type="match status" value="1"/>
</dbReference>
<dbReference type="InterPro" id="IPR050154">
    <property type="entry name" value="UbiB_kinase"/>
</dbReference>
<gene>
    <name evidence="4" type="primary">LOC109727189</name>
</gene>
<evidence type="ECO:0000256" key="1">
    <source>
        <dbReference type="ARBA" id="ARBA00009670"/>
    </source>
</evidence>
<protein>
    <submittedName>
        <fullName evidence="4">Uncharacterized protein LOC109727189 isoform X1</fullName>
    </submittedName>
</protein>
<dbReference type="InterPro" id="IPR011009">
    <property type="entry name" value="Kinase-like_dom_sf"/>
</dbReference>
<dbReference type="Pfam" id="PF03109">
    <property type="entry name" value="ABC1"/>
    <property type="match status" value="1"/>
</dbReference>
<proteinExistence type="inferred from homology"/>
<comment type="similarity">
    <text evidence="1">Belongs to the protein kinase superfamily. ADCK protein kinase family.</text>
</comment>
<feature type="domain" description="ABC1 atypical kinase-like" evidence="2">
    <location>
        <begin position="232"/>
        <end position="487"/>
    </location>
</feature>